<evidence type="ECO:0000313" key="3">
    <source>
        <dbReference type="Proteomes" id="UP001243717"/>
    </source>
</evidence>
<comment type="caution">
    <text evidence="2">The sequence shown here is derived from an EMBL/GenBank/DDBJ whole genome shotgun (WGS) entry which is preliminary data.</text>
</comment>
<feature type="transmembrane region" description="Helical" evidence="1">
    <location>
        <begin position="7"/>
        <end position="30"/>
    </location>
</feature>
<dbReference type="RefSeq" id="WP_308985710.1">
    <property type="nucleotide sequence ID" value="NZ_JARXIC010000021.1"/>
</dbReference>
<protein>
    <submittedName>
        <fullName evidence="2">Uncharacterized protein</fullName>
    </submittedName>
</protein>
<gene>
    <name evidence="2" type="ORF">QEH59_12515</name>
</gene>
<evidence type="ECO:0000313" key="2">
    <source>
        <dbReference type="EMBL" id="MDQ8195254.1"/>
    </source>
</evidence>
<keyword evidence="3" id="KW-1185">Reference proteome</keyword>
<keyword evidence="1" id="KW-0812">Transmembrane</keyword>
<keyword evidence="1" id="KW-1133">Transmembrane helix</keyword>
<reference evidence="2 3" key="1">
    <citation type="submission" date="2023-04" db="EMBL/GenBank/DDBJ databases">
        <title>A novel bacteria isolated from coastal sediment.</title>
        <authorList>
            <person name="Liu X.-J."/>
            <person name="Du Z.-J."/>
        </authorList>
    </citation>
    <scope>NUCLEOTIDE SEQUENCE [LARGE SCALE GENOMIC DNA]</scope>
    <source>
        <strain evidence="2 3">SDUM461004</strain>
    </source>
</reference>
<dbReference type="Proteomes" id="UP001243717">
    <property type="component" value="Unassembled WGS sequence"/>
</dbReference>
<proteinExistence type="predicted"/>
<accession>A0ABU1AKI0</accession>
<dbReference type="EMBL" id="JARXIC010000021">
    <property type="protein sequence ID" value="MDQ8195254.1"/>
    <property type="molecule type" value="Genomic_DNA"/>
</dbReference>
<sequence>MFQKYTAYCLIFMMAINGLLATTAAGGAVLCLHDHDFGHVLSGQHADEGGACHGDEAESHIQNSHPSAADSVLFSVSDQHCIDISISSSNEPIQRVADLISIKKPVVASYQYQLFTPVKKTNVAPQLRFATRAPPISCGALEQCVRKTVLRI</sequence>
<evidence type="ECO:0000256" key="1">
    <source>
        <dbReference type="SAM" id="Phobius"/>
    </source>
</evidence>
<keyword evidence="1" id="KW-0472">Membrane</keyword>
<name>A0ABU1AKI0_9BACT</name>
<organism evidence="2 3">
    <name type="scientific">Thalassobacterium sedimentorum</name>
    <dbReference type="NCBI Taxonomy" id="3041258"/>
    <lineage>
        <taxon>Bacteria</taxon>
        <taxon>Pseudomonadati</taxon>
        <taxon>Verrucomicrobiota</taxon>
        <taxon>Opitutia</taxon>
        <taxon>Puniceicoccales</taxon>
        <taxon>Coraliomargaritaceae</taxon>
        <taxon>Thalassobacterium</taxon>
    </lineage>
</organism>